<gene>
    <name evidence="10" type="ORF">EWV57_07945</name>
</gene>
<dbReference type="InterPro" id="IPR029063">
    <property type="entry name" value="SAM-dependent_MTases_sf"/>
</dbReference>
<dbReference type="InterPro" id="IPR001091">
    <property type="entry name" value="RM_Methyltransferase"/>
</dbReference>
<keyword evidence="5" id="KW-0949">S-adenosyl-L-methionine</keyword>
<evidence type="ECO:0000256" key="2">
    <source>
        <dbReference type="ARBA" id="ARBA00012185"/>
    </source>
</evidence>
<dbReference type="PANTHER" id="PTHR13370">
    <property type="entry name" value="RNA METHYLASE-RELATED"/>
    <property type="match status" value="1"/>
</dbReference>
<evidence type="ECO:0000256" key="1">
    <source>
        <dbReference type="ARBA" id="ARBA00010203"/>
    </source>
</evidence>
<dbReference type="GO" id="GO:0032259">
    <property type="term" value="P:methylation"/>
    <property type="evidence" value="ECO:0007669"/>
    <property type="project" value="UniProtKB-KW"/>
</dbReference>
<dbReference type="PROSITE" id="PS00093">
    <property type="entry name" value="N4_MTASE"/>
    <property type="match status" value="1"/>
</dbReference>
<evidence type="ECO:0000313" key="10">
    <source>
        <dbReference type="EMBL" id="TRU51193.1"/>
    </source>
</evidence>
<dbReference type="GO" id="GO:0005737">
    <property type="term" value="C:cytoplasm"/>
    <property type="evidence" value="ECO:0007669"/>
    <property type="project" value="TreeGrafter"/>
</dbReference>
<dbReference type="Pfam" id="PF01555">
    <property type="entry name" value="N6_N4_Mtase"/>
    <property type="match status" value="1"/>
</dbReference>
<evidence type="ECO:0000256" key="6">
    <source>
        <dbReference type="ARBA" id="ARBA00022747"/>
    </source>
</evidence>
<keyword evidence="6" id="KW-0680">Restriction system</keyword>
<organism evidence="10 11">
    <name type="scientific">Microcystis aeruginosa Ma_QC_Ch_20071001_S25D</name>
    <dbReference type="NCBI Taxonomy" id="2486250"/>
    <lineage>
        <taxon>Bacteria</taxon>
        <taxon>Bacillati</taxon>
        <taxon>Cyanobacteriota</taxon>
        <taxon>Cyanophyceae</taxon>
        <taxon>Oscillatoriophycideae</taxon>
        <taxon>Chroococcales</taxon>
        <taxon>Microcystaceae</taxon>
        <taxon>Microcystis</taxon>
    </lineage>
</organism>
<evidence type="ECO:0000256" key="4">
    <source>
        <dbReference type="ARBA" id="ARBA00022679"/>
    </source>
</evidence>
<keyword evidence="4" id="KW-0808">Transferase</keyword>
<reference evidence="10 11" key="1">
    <citation type="submission" date="2019-01" db="EMBL/GenBank/DDBJ databases">
        <title>Coherence of Microcystis species and biogeography revealed through population genomics.</title>
        <authorList>
            <person name="Perez-Carrascal O.M."/>
            <person name="Terrat Y."/>
            <person name="Giani A."/>
            <person name="Fortin N."/>
            <person name="Tromas N."/>
            <person name="Shapiro B.J."/>
        </authorList>
    </citation>
    <scope>NUCLEOTIDE SEQUENCE [LARGE SCALE GENOMIC DNA]</scope>
    <source>
        <strain evidence="10">Ma_QC_Ch_20071001_S25D</strain>
    </source>
</reference>
<comment type="catalytic activity">
    <reaction evidence="8">
        <text>a 2'-deoxycytidine in DNA + S-adenosyl-L-methionine = an N(4)-methyl-2'-deoxycytidine in DNA + S-adenosyl-L-homocysteine + H(+)</text>
        <dbReference type="Rhea" id="RHEA:16857"/>
        <dbReference type="Rhea" id="RHEA-COMP:11369"/>
        <dbReference type="Rhea" id="RHEA-COMP:13674"/>
        <dbReference type="ChEBI" id="CHEBI:15378"/>
        <dbReference type="ChEBI" id="CHEBI:57856"/>
        <dbReference type="ChEBI" id="CHEBI:59789"/>
        <dbReference type="ChEBI" id="CHEBI:85452"/>
        <dbReference type="ChEBI" id="CHEBI:137933"/>
        <dbReference type="EC" id="2.1.1.113"/>
    </reaction>
</comment>
<dbReference type="InterPro" id="IPR002941">
    <property type="entry name" value="DNA_methylase_N4/N6"/>
</dbReference>
<dbReference type="GO" id="GO:0009307">
    <property type="term" value="P:DNA restriction-modification system"/>
    <property type="evidence" value="ECO:0007669"/>
    <property type="project" value="UniProtKB-KW"/>
</dbReference>
<dbReference type="Gene3D" id="3.40.50.150">
    <property type="entry name" value="Vaccinia Virus protein VP39"/>
    <property type="match status" value="3"/>
</dbReference>
<keyword evidence="3 10" id="KW-0489">Methyltransferase</keyword>
<dbReference type="AlphaFoldDB" id="A0A552FWV1"/>
<evidence type="ECO:0000313" key="11">
    <source>
        <dbReference type="Proteomes" id="UP000316958"/>
    </source>
</evidence>
<dbReference type="InterPro" id="IPR017985">
    <property type="entry name" value="MeTrfase_CN4_CS"/>
</dbReference>
<dbReference type="GO" id="GO:0003677">
    <property type="term" value="F:DNA binding"/>
    <property type="evidence" value="ECO:0007669"/>
    <property type="project" value="UniProtKB-KW"/>
</dbReference>
<accession>A0A552FWV1</accession>
<evidence type="ECO:0000256" key="3">
    <source>
        <dbReference type="ARBA" id="ARBA00022603"/>
    </source>
</evidence>
<dbReference type="EMBL" id="SFBE01000134">
    <property type="protein sequence ID" value="TRU51193.1"/>
    <property type="molecule type" value="Genomic_DNA"/>
</dbReference>
<feature type="domain" description="DNA methylase N-4/N-6" evidence="9">
    <location>
        <begin position="255"/>
        <end position="526"/>
    </location>
</feature>
<evidence type="ECO:0000259" key="9">
    <source>
        <dbReference type="Pfam" id="PF01555"/>
    </source>
</evidence>
<dbReference type="PANTHER" id="PTHR13370:SF3">
    <property type="entry name" value="TRNA (GUANINE(10)-N2)-METHYLTRANSFERASE HOMOLOG"/>
    <property type="match status" value="1"/>
</dbReference>
<evidence type="ECO:0000256" key="7">
    <source>
        <dbReference type="ARBA" id="ARBA00023125"/>
    </source>
</evidence>
<dbReference type="Proteomes" id="UP000316958">
    <property type="component" value="Unassembled WGS sequence"/>
</dbReference>
<proteinExistence type="inferred from homology"/>
<dbReference type="GO" id="GO:0008170">
    <property type="term" value="F:N-methyltransferase activity"/>
    <property type="evidence" value="ECO:0007669"/>
    <property type="project" value="InterPro"/>
</dbReference>
<keyword evidence="7" id="KW-0238">DNA-binding</keyword>
<dbReference type="EC" id="2.1.1.113" evidence="2"/>
<dbReference type="PRINTS" id="PR00508">
    <property type="entry name" value="S21N4MTFRASE"/>
</dbReference>
<evidence type="ECO:0000256" key="5">
    <source>
        <dbReference type="ARBA" id="ARBA00022691"/>
    </source>
</evidence>
<comment type="similarity">
    <text evidence="1">Belongs to the N(4)/N(6)-methyltransferase family. N(4) subfamily.</text>
</comment>
<name>A0A552FWV1_MICAE</name>
<dbReference type="SUPFAM" id="SSF53335">
    <property type="entry name" value="S-adenosyl-L-methionine-dependent methyltransferases"/>
    <property type="match status" value="4"/>
</dbReference>
<protein>
    <recommendedName>
        <fullName evidence="2">site-specific DNA-methyltransferase (cytosine-N(4)-specific)</fullName>
        <ecNumber evidence="2">2.1.1.113</ecNumber>
    </recommendedName>
</protein>
<dbReference type="GO" id="GO:0015667">
    <property type="term" value="F:site-specific DNA-methyltransferase (cytosine-N4-specific) activity"/>
    <property type="evidence" value="ECO:0007669"/>
    <property type="project" value="UniProtKB-EC"/>
</dbReference>
<sequence length="813" mass="93720">MSLKGVQLSLFDEAQPALGKHGTFNPNHKESVHRWYPYIEGFSAQFVSNLLDEFGSSENQIYDPFAGTGTTMTVAASRGMPAFYSEINPFMRLVIESKTNNLIWAIENINILKKYFTEILDKVKYNLPSDQDALEIFNQAFKNKVYYQSSRLIEVIALKQIIHQSDVVCQLKEFAYLALGSIAVECSELKRASDLRYRRQNEYLPLNLSVLDKFKDKTDQIYQDILRMTDNLSRFSPVTCLEESALVSGDKTDFIDLIITSPPYLNGTNYFRNTKIELWLTGFLNNEKDLELFRQKAMAAGINNISRNNREIIPIVEIESFVSNLEKSAYDSRIPQLVKCYFSDTILWLRQAFKVLKKSGLLIIDIGDSCFAGVHIPTEQIITILATNMGFKLREERLVRGRKSKDGSPLKQVLLIFEKSFNTSQYIPANKNYSLIQNSFKDYQSMAEEFANCLPHQQEPYSKRNWGHQLHSLCSYQGKLKPAIAHFLIKYFTSPQDIILDPMSGSGTIPLEAFLQGRYPVGNDLQELGFILTKAKVEKGTDEEVYEIFNSLTKYISKYKKDQDFLNYAEFGFNGKITDYFHPETYREILAARHYIKTSPCTLWGQALVYSCLLHILHGNRPYALSRCSHPVTPFKPSGDFEYRPLIPRLKEKIARMLQSEYPQNAFCGMATQLPFSKLNYTGNIDVVITSPPFADSTRFFIANWLRLWLTGWEPEDFVVRQEQFLEYKQRRNMDIYYDFFNSCAGWLKPKGRLILHVGKTASCNMAEELSSRAGEHFQLVYSFEENVQNREKFGITAQGATKSHQYLFFIRK</sequence>
<evidence type="ECO:0000256" key="8">
    <source>
        <dbReference type="ARBA" id="ARBA00049120"/>
    </source>
</evidence>
<comment type="caution">
    <text evidence="10">The sequence shown here is derived from an EMBL/GenBank/DDBJ whole genome shotgun (WGS) entry which is preliminary data.</text>
</comment>